<comment type="caution">
    <text evidence="2">The sequence shown here is derived from an EMBL/GenBank/DDBJ whole genome shotgun (WGS) entry which is preliminary data.</text>
</comment>
<feature type="signal peptide" evidence="1">
    <location>
        <begin position="1"/>
        <end position="18"/>
    </location>
</feature>
<organism evidence="2 3">
    <name type="scientific">Legionella brunensis</name>
    <dbReference type="NCBI Taxonomy" id="29422"/>
    <lineage>
        <taxon>Bacteria</taxon>
        <taxon>Pseudomonadati</taxon>
        <taxon>Pseudomonadota</taxon>
        <taxon>Gammaproteobacteria</taxon>
        <taxon>Legionellales</taxon>
        <taxon>Legionellaceae</taxon>
        <taxon>Legionella</taxon>
    </lineage>
</organism>
<dbReference type="OrthoDB" id="5643368at2"/>
<dbReference type="STRING" id="29422.Lbru_3159"/>
<keyword evidence="3" id="KW-1185">Reference proteome</keyword>
<name>A0A0W0S0S4_9GAMM</name>
<evidence type="ECO:0000313" key="3">
    <source>
        <dbReference type="Proteomes" id="UP000054742"/>
    </source>
</evidence>
<keyword evidence="1" id="KW-0732">Signal</keyword>
<accession>A0A0W0S0S4</accession>
<feature type="chain" id="PRO_5006911491" description="Neurogenic locus notch like protein" evidence="1">
    <location>
        <begin position="19"/>
        <end position="179"/>
    </location>
</feature>
<proteinExistence type="predicted"/>
<dbReference type="Proteomes" id="UP000054742">
    <property type="component" value="Unassembled WGS sequence"/>
</dbReference>
<dbReference type="PATRIC" id="fig|29422.6.peg.3338"/>
<gene>
    <name evidence="2" type="ORF">Lbru_3159</name>
</gene>
<dbReference type="EMBL" id="LNXV01000036">
    <property type="protein sequence ID" value="KTC77052.1"/>
    <property type="molecule type" value="Genomic_DNA"/>
</dbReference>
<evidence type="ECO:0000256" key="1">
    <source>
        <dbReference type="SAM" id="SignalP"/>
    </source>
</evidence>
<dbReference type="AlphaFoldDB" id="A0A0W0S0S4"/>
<sequence length="179" mass="19409">MKGLLLLILLIANINLVAQTTNFIACASKYALCTTAKCTPVAGKKGIVACDCDVKTGYSAGTKQCQQVKNTKKGQLIYSRYYPIKSYASCANSRPWAWCLDKPCIIDPKNPSKAACACSVVKNLGNYVIVTDTYQKSTCTTGLISSATIAQLDQITNFLKTQKAPRPFPIKVVNQEQSP</sequence>
<dbReference type="RefSeq" id="WP_058443100.1">
    <property type="nucleotide sequence ID" value="NZ_CAAAHU010000008.1"/>
</dbReference>
<reference evidence="2 3" key="1">
    <citation type="submission" date="2015-11" db="EMBL/GenBank/DDBJ databases">
        <title>Genomic analysis of 38 Legionella species identifies large and diverse effector repertoires.</title>
        <authorList>
            <person name="Burstein D."/>
            <person name="Amaro F."/>
            <person name="Zusman T."/>
            <person name="Lifshitz Z."/>
            <person name="Cohen O."/>
            <person name="Gilbert J.A."/>
            <person name="Pupko T."/>
            <person name="Shuman H.A."/>
            <person name="Segal G."/>
        </authorList>
    </citation>
    <scope>NUCLEOTIDE SEQUENCE [LARGE SCALE GENOMIC DNA]</scope>
    <source>
        <strain evidence="2 3">ATCC 43878</strain>
    </source>
</reference>
<evidence type="ECO:0000313" key="2">
    <source>
        <dbReference type="EMBL" id="KTC77052.1"/>
    </source>
</evidence>
<protein>
    <recommendedName>
        <fullName evidence="4">Neurogenic locus notch like protein</fullName>
    </recommendedName>
</protein>
<evidence type="ECO:0008006" key="4">
    <source>
        <dbReference type="Google" id="ProtNLM"/>
    </source>
</evidence>